<evidence type="ECO:0000313" key="9">
    <source>
        <dbReference type="Proteomes" id="UP000027238"/>
    </source>
</evidence>
<feature type="transmembrane region" description="Helical" evidence="6">
    <location>
        <begin position="447"/>
        <end position="473"/>
    </location>
</feature>
<evidence type="ECO:0000256" key="3">
    <source>
        <dbReference type="ARBA" id="ARBA00022989"/>
    </source>
</evidence>
<keyword evidence="3 6" id="KW-1133">Transmembrane helix</keyword>
<feature type="transmembrane region" description="Helical" evidence="6">
    <location>
        <begin position="63"/>
        <end position="89"/>
    </location>
</feature>
<accession>A0A066WW18</accession>
<dbReference type="GO" id="GO:0022857">
    <property type="term" value="F:transmembrane transporter activity"/>
    <property type="evidence" value="ECO:0007669"/>
    <property type="project" value="InterPro"/>
</dbReference>
<feature type="transmembrane region" description="Helical" evidence="6">
    <location>
        <begin position="221"/>
        <end position="245"/>
    </location>
</feature>
<dbReference type="PANTHER" id="PTHR23502">
    <property type="entry name" value="MAJOR FACILITATOR SUPERFAMILY"/>
    <property type="match status" value="1"/>
</dbReference>
<organism evidence="8 9">
    <name type="scientific">Colletotrichum sublineola</name>
    <name type="common">Sorghum anthracnose fungus</name>
    <dbReference type="NCBI Taxonomy" id="1173701"/>
    <lineage>
        <taxon>Eukaryota</taxon>
        <taxon>Fungi</taxon>
        <taxon>Dikarya</taxon>
        <taxon>Ascomycota</taxon>
        <taxon>Pezizomycotina</taxon>
        <taxon>Sordariomycetes</taxon>
        <taxon>Hypocreomycetidae</taxon>
        <taxon>Glomerellales</taxon>
        <taxon>Glomerellaceae</taxon>
        <taxon>Colletotrichum</taxon>
        <taxon>Colletotrichum graminicola species complex</taxon>
    </lineage>
</organism>
<evidence type="ECO:0000256" key="2">
    <source>
        <dbReference type="ARBA" id="ARBA00022692"/>
    </source>
</evidence>
<feature type="transmembrane region" description="Helical" evidence="6">
    <location>
        <begin position="163"/>
        <end position="182"/>
    </location>
</feature>
<evidence type="ECO:0000259" key="7">
    <source>
        <dbReference type="PROSITE" id="PS50850"/>
    </source>
</evidence>
<feature type="transmembrane region" description="Helical" evidence="6">
    <location>
        <begin position="485"/>
        <end position="505"/>
    </location>
</feature>
<dbReference type="Proteomes" id="UP000027238">
    <property type="component" value="Unassembled WGS sequence"/>
</dbReference>
<feature type="transmembrane region" description="Helical" evidence="6">
    <location>
        <begin position="379"/>
        <end position="399"/>
    </location>
</feature>
<dbReference type="STRING" id="1173701.A0A066WW18"/>
<dbReference type="PANTHER" id="PTHR23502:SF164">
    <property type="entry name" value="MAJOR FACILITATOR SUPERFAMILY (MFS) PROFILE DOMAIN-CONTAINING PROTEIN"/>
    <property type="match status" value="1"/>
</dbReference>
<protein>
    <submittedName>
        <fullName evidence="8">Putative major facilitator superfamily transporter</fullName>
    </submittedName>
</protein>
<sequence length="621" mass="68338">MASKSGWTESTDNFANVPKVESPEELVVGSSKLFDGNNIRFVPTPTPDPKDPLNLPTWRKWTAIGALCFFGSLALAAEFIVGALVPVFVLEYSGINPHILSQIDIGALNKPGEVNLDPIKILAGLGGPPLYQVALLASVPLLVNGLSSYLLVPLSIAIGRRPVLLLSGFLAWTGGLWAGFSQGLGSHLAARCFQGFGAGAVEALIPLIIQDMMFIHQRNKAIASVGASQGLLVVSLGIVSPIIVSRLTWRFIYWITSGVGVLAWIGLILLVPETRWLRSDDELAGKEVYPVRPGETRPRIDEVTYRPRSNWDEFGIMNYGYEWKEAKQSTIDMFKTTLFPNIIWVIIINSILVSLQGALSQVASSLLIASGWKFETLGFIVIPVVIASPFVWFFGGYVADWISNWLAKRNNGQREPEAHLISLIFPILASIIGPILFGYAGEHIQELPAIVVLVSIFLVGFGLLTANTIFAVYLVESYPKYAGPVLVNVSSARLIVGFIMSFNVTTWIEQLGFFKNFGIYSAALAGVSMLLPIMYKYGKPMRAWTAGRLEPSVKPAKVLEDDEQYWNKNERPDQWQDEKMDATVKIDDQAVNGKEQFAYGHAGVRQKRQSVQYGKTKNTSK</sequence>
<feature type="region of interest" description="Disordered" evidence="5">
    <location>
        <begin position="602"/>
        <end position="621"/>
    </location>
</feature>
<dbReference type="InterPro" id="IPR011701">
    <property type="entry name" value="MFS"/>
</dbReference>
<proteinExistence type="predicted"/>
<keyword evidence="2 6" id="KW-0812">Transmembrane</keyword>
<dbReference type="eggNOG" id="KOG0255">
    <property type="taxonomic scope" value="Eukaryota"/>
</dbReference>
<evidence type="ECO:0000256" key="5">
    <source>
        <dbReference type="SAM" id="MobiDB-lite"/>
    </source>
</evidence>
<evidence type="ECO:0000256" key="6">
    <source>
        <dbReference type="SAM" id="Phobius"/>
    </source>
</evidence>
<name>A0A066WW18_COLSU</name>
<dbReference type="InterPro" id="IPR036259">
    <property type="entry name" value="MFS_trans_sf"/>
</dbReference>
<comment type="caution">
    <text evidence="8">The sequence shown here is derived from an EMBL/GenBank/DDBJ whole genome shotgun (WGS) entry which is preliminary data.</text>
</comment>
<feature type="compositionally biased region" description="Polar residues" evidence="5">
    <location>
        <begin position="609"/>
        <end position="621"/>
    </location>
</feature>
<comment type="subcellular location">
    <subcellularLocation>
        <location evidence="1">Membrane</location>
        <topology evidence="1">Multi-pass membrane protein</topology>
    </subcellularLocation>
</comment>
<dbReference type="OMA" id="DMMFIHQ"/>
<evidence type="ECO:0000313" key="8">
    <source>
        <dbReference type="EMBL" id="KDN60877.1"/>
    </source>
</evidence>
<feature type="transmembrane region" description="Helical" evidence="6">
    <location>
        <begin position="338"/>
        <end position="359"/>
    </location>
</feature>
<feature type="transmembrane region" description="Helical" evidence="6">
    <location>
        <begin position="420"/>
        <end position="441"/>
    </location>
</feature>
<dbReference type="OrthoDB" id="268400at2759"/>
<feature type="domain" description="Major facilitator superfamily (MFS) profile" evidence="7">
    <location>
        <begin position="70"/>
        <end position="540"/>
    </location>
</feature>
<reference evidence="9" key="1">
    <citation type="journal article" date="2014" name="Genome Announc.">
        <title>Draft genome sequence of Colletotrichum sublineola, a destructive pathogen of cultivated sorghum.</title>
        <authorList>
            <person name="Baroncelli R."/>
            <person name="Sanz-Martin J.M."/>
            <person name="Rech G.E."/>
            <person name="Sukno S.A."/>
            <person name="Thon M.R."/>
        </authorList>
    </citation>
    <scope>NUCLEOTIDE SEQUENCE [LARGE SCALE GENOMIC DNA]</scope>
    <source>
        <strain evidence="9">TX430BB</strain>
    </source>
</reference>
<dbReference type="PROSITE" id="PS50850">
    <property type="entry name" value="MFS"/>
    <property type="match status" value="1"/>
</dbReference>
<feature type="transmembrane region" description="Helical" evidence="6">
    <location>
        <begin position="188"/>
        <end position="209"/>
    </location>
</feature>
<evidence type="ECO:0000256" key="1">
    <source>
        <dbReference type="ARBA" id="ARBA00004141"/>
    </source>
</evidence>
<dbReference type="Gene3D" id="1.20.1250.20">
    <property type="entry name" value="MFS general substrate transporter like domains"/>
    <property type="match status" value="1"/>
</dbReference>
<keyword evidence="9" id="KW-1185">Reference proteome</keyword>
<dbReference type="Pfam" id="PF07690">
    <property type="entry name" value="MFS_1"/>
    <property type="match status" value="1"/>
</dbReference>
<feature type="transmembrane region" description="Helical" evidence="6">
    <location>
        <begin position="251"/>
        <end position="271"/>
    </location>
</feature>
<evidence type="ECO:0000256" key="4">
    <source>
        <dbReference type="ARBA" id="ARBA00023136"/>
    </source>
</evidence>
<feature type="transmembrane region" description="Helical" evidence="6">
    <location>
        <begin position="130"/>
        <end position="151"/>
    </location>
</feature>
<dbReference type="GO" id="GO:0005886">
    <property type="term" value="C:plasma membrane"/>
    <property type="evidence" value="ECO:0007669"/>
    <property type="project" value="TreeGrafter"/>
</dbReference>
<keyword evidence="4 6" id="KW-0472">Membrane</keyword>
<dbReference type="SUPFAM" id="SSF103473">
    <property type="entry name" value="MFS general substrate transporter"/>
    <property type="match status" value="1"/>
</dbReference>
<feature type="transmembrane region" description="Helical" evidence="6">
    <location>
        <begin position="517"/>
        <end position="535"/>
    </location>
</feature>
<gene>
    <name evidence="8" type="ORF">CSUB01_07479</name>
</gene>
<dbReference type="EMBL" id="JMSE01001466">
    <property type="protein sequence ID" value="KDN60877.1"/>
    <property type="molecule type" value="Genomic_DNA"/>
</dbReference>
<dbReference type="AlphaFoldDB" id="A0A066WW18"/>
<dbReference type="InterPro" id="IPR020846">
    <property type="entry name" value="MFS_dom"/>
</dbReference>
<dbReference type="HOGENOM" id="CLU_008455_13_4_1"/>